<dbReference type="InterPro" id="IPR025178">
    <property type="entry name" value="Lnb_N"/>
</dbReference>
<sequence length="280" mass="32012">MRKKVVFGVVALATVSLTFLVAVREPRLDRTWDEEVQYTATAVFNEDGTATVNNVRDFTYGDSTVISTDWVSRVTIHPDDIVKVWFVLEPFSKWEAVGHTFLTFELTDGSAFSFSVEARREKGETYSALRGLFNEYELAYSWGTERDFVTRRLLYLKNSVRMYPLTINESQARGLFIGLLKKTNEIAKKPRFYNTLTANCTNILAQIVNDIQPKTIPLDISWYLPGYSDRFLMRIGLIQTDKTIENAREAYDVTKHRSAILNIATAPHSQFGKDLRALLP</sequence>
<protein>
    <recommendedName>
        <fullName evidence="2">Lnb N-terminal periplasmic domain-containing protein</fullName>
    </recommendedName>
</protein>
<name>A0A2H0UG12_9BACT</name>
<feature type="chain" id="PRO_5013634923" description="Lnb N-terminal periplasmic domain-containing protein" evidence="1">
    <location>
        <begin position="22"/>
        <end position="280"/>
    </location>
</feature>
<evidence type="ECO:0000259" key="2">
    <source>
        <dbReference type="Pfam" id="PF13387"/>
    </source>
</evidence>
<keyword evidence="1" id="KW-0732">Signal</keyword>
<dbReference type="Proteomes" id="UP000229315">
    <property type="component" value="Unassembled WGS sequence"/>
</dbReference>
<gene>
    <name evidence="3" type="ORF">COU15_01130</name>
</gene>
<comment type="caution">
    <text evidence="3">The sequence shown here is derived from an EMBL/GenBank/DDBJ whole genome shotgun (WGS) entry which is preliminary data.</text>
</comment>
<organism evidence="3 4">
    <name type="scientific">Candidatus Kaiserbacteria bacterium CG10_big_fil_rev_8_21_14_0_10_45_20</name>
    <dbReference type="NCBI Taxonomy" id="1974607"/>
    <lineage>
        <taxon>Bacteria</taxon>
        <taxon>Candidatus Kaiseribacteriota</taxon>
    </lineage>
</organism>
<evidence type="ECO:0000313" key="3">
    <source>
        <dbReference type="EMBL" id="PIR85321.1"/>
    </source>
</evidence>
<feature type="domain" description="Lnb N-terminal periplasmic" evidence="2">
    <location>
        <begin position="74"/>
        <end position="218"/>
    </location>
</feature>
<evidence type="ECO:0000256" key="1">
    <source>
        <dbReference type="SAM" id="SignalP"/>
    </source>
</evidence>
<feature type="signal peptide" evidence="1">
    <location>
        <begin position="1"/>
        <end position="21"/>
    </location>
</feature>
<accession>A0A2H0UG12</accession>
<evidence type="ECO:0000313" key="4">
    <source>
        <dbReference type="Proteomes" id="UP000229315"/>
    </source>
</evidence>
<reference evidence="4" key="1">
    <citation type="submission" date="2017-09" db="EMBL/GenBank/DDBJ databases">
        <title>Depth-based differentiation of microbial function through sediment-hosted aquifers and enrichment of novel symbionts in the deep terrestrial subsurface.</title>
        <authorList>
            <person name="Probst A.J."/>
            <person name="Ladd B."/>
            <person name="Jarett J.K."/>
            <person name="Geller-Mcgrath D.E."/>
            <person name="Sieber C.M.K."/>
            <person name="Emerson J.B."/>
            <person name="Anantharaman K."/>
            <person name="Thomas B.C."/>
            <person name="Malmstrom R."/>
            <person name="Stieglmeier M."/>
            <person name="Klingl A."/>
            <person name="Woyke T."/>
            <person name="Ryan C.M."/>
            <person name="Banfield J.F."/>
        </authorList>
    </citation>
    <scope>NUCLEOTIDE SEQUENCE [LARGE SCALE GENOMIC DNA]</scope>
</reference>
<dbReference type="Pfam" id="PF13387">
    <property type="entry name" value="Lnb_N"/>
    <property type="match status" value="1"/>
</dbReference>
<dbReference type="AlphaFoldDB" id="A0A2H0UG12"/>
<proteinExistence type="predicted"/>
<dbReference type="EMBL" id="PFBH01000006">
    <property type="protein sequence ID" value="PIR85321.1"/>
    <property type="molecule type" value="Genomic_DNA"/>
</dbReference>